<dbReference type="Proteomes" id="UP001341840">
    <property type="component" value="Unassembled WGS sequence"/>
</dbReference>
<dbReference type="EMBL" id="JASCZI010272283">
    <property type="protein sequence ID" value="MED6221461.1"/>
    <property type="molecule type" value="Genomic_DNA"/>
</dbReference>
<protein>
    <submittedName>
        <fullName evidence="1">Uncharacterized protein</fullName>
    </submittedName>
</protein>
<proteinExistence type="predicted"/>
<accession>A0ABU6ZHM9</accession>
<evidence type="ECO:0000313" key="2">
    <source>
        <dbReference type="Proteomes" id="UP001341840"/>
    </source>
</evidence>
<sequence>MFSASRILRDRSDINQNLFAQSQSLNRMGRELFNNLHMKFYVLRGILCFHICFQRCCTQGVNQGEATLCVLAMAPNEMVVNCGFRFKLCSGASNPKTVLIRKPWISPYLCASAIANSPYPTKLQNPFSFPNAAPSTT</sequence>
<comment type="caution">
    <text evidence="1">The sequence shown here is derived from an EMBL/GenBank/DDBJ whole genome shotgun (WGS) entry which is preliminary data.</text>
</comment>
<evidence type="ECO:0000313" key="1">
    <source>
        <dbReference type="EMBL" id="MED6221461.1"/>
    </source>
</evidence>
<gene>
    <name evidence="1" type="ORF">PIB30_054889</name>
</gene>
<organism evidence="1 2">
    <name type="scientific">Stylosanthes scabra</name>
    <dbReference type="NCBI Taxonomy" id="79078"/>
    <lineage>
        <taxon>Eukaryota</taxon>
        <taxon>Viridiplantae</taxon>
        <taxon>Streptophyta</taxon>
        <taxon>Embryophyta</taxon>
        <taxon>Tracheophyta</taxon>
        <taxon>Spermatophyta</taxon>
        <taxon>Magnoliopsida</taxon>
        <taxon>eudicotyledons</taxon>
        <taxon>Gunneridae</taxon>
        <taxon>Pentapetalae</taxon>
        <taxon>rosids</taxon>
        <taxon>fabids</taxon>
        <taxon>Fabales</taxon>
        <taxon>Fabaceae</taxon>
        <taxon>Papilionoideae</taxon>
        <taxon>50 kb inversion clade</taxon>
        <taxon>dalbergioids sensu lato</taxon>
        <taxon>Dalbergieae</taxon>
        <taxon>Pterocarpus clade</taxon>
        <taxon>Stylosanthes</taxon>
    </lineage>
</organism>
<keyword evidence="2" id="KW-1185">Reference proteome</keyword>
<name>A0ABU6ZHM9_9FABA</name>
<reference evidence="1 2" key="1">
    <citation type="journal article" date="2023" name="Plants (Basel)">
        <title>Bridging the Gap: Combining Genomics and Transcriptomics Approaches to Understand Stylosanthes scabra, an Orphan Legume from the Brazilian Caatinga.</title>
        <authorList>
            <person name="Ferreira-Neto J.R.C."/>
            <person name="da Silva M.D."/>
            <person name="Binneck E."/>
            <person name="de Melo N.F."/>
            <person name="da Silva R.H."/>
            <person name="de Melo A.L.T.M."/>
            <person name="Pandolfi V."/>
            <person name="Bustamante F.O."/>
            <person name="Brasileiro-Vidal A.C."/>
            <person name="Benko-Iseppon A.M."/>
        </authorList>
    </citation>
    <scope>NUCLEOTIDE SEQUENCE [LARGE SCALE GENOMIC DNA]</scope>
    <source>
        <tissue evidence="1">Leaves</tissue>
    </source>
</reference>